<dbReference type="GO" id="GO:0008495">
    <property type="term" value="F:protoheme IX farnesyltransferase activity"/>
    <property type="evidence" value="ECO:0007669"/>
    <property type="project" value="UniProtKB-UniRule"/>
</dbReference>
<evidence type="ECO:0000256" key="11">
    <source>
        <dbReference type="ARBA" id="ARBA00040810"/>
    </source>
</evidence>
<comment type="subcellular location">
    <subcellularLocation>
        <location evidence="1 14">Cell membrane</location>
        <topology evidence="1 14">Multi-pass membrane protein</topology>
    </subcellularLocation>
</comment>
<dbReference type="InterPro" id="IPR044878">
    <property type="entry name" value="UbiA_sf"/>
</dbReference>
<gene>
    <name evidence="14" type="primary">ctaB</name>
    <name evidence="15" type="ORF">ENK44_00455</name>
</gene>
<dbReference type="EMBL" id="DRQG01000004">
    <property type="protein sequence ID" value="HGY54145.1"/>
    <property type="molecule type" value="Genomic_DNA"/>
</dbReference>
<keyword evidence="4 14" id="KW-1003">Cell membrane</keyword>
<dbReference type="PANTHER" id="PTHR43448">
    <property type="entry name" value="PROTOHEME IX FARNESYLTRANSFERASE, MITOCHONDRIAL"/>
    <property type="match status" value="1"/>
</dbReference>
<evidence type="ECO:0000256" key="7">
    <source>
        <dbReference type="ARBA" id="ARBA00022989"/>
    </source>
</evidence>
<feature type="transmembrane region" description="Helical" evidence="14">
    <location>
        <begin position="235"/>
        <end position="254"/>
    </location>
</feature>
<dbReference type="InterPro" id="IPR006369">
    <property type="entry name" value="Protohaem_IX_farnesylTrfase"/>
</dbReference>
<dbReference type="CDD" id="cd13957">
    <property type="entry name" value="PT_UbiA_Cox10"/>
    <property type="match status" value="1"/>
</dbReference>
<dbReference type="NCBIfam" id="TIGR01473">
    <property type="entry name" value="cyoE_ctaB"/>
    <property type="match status" value="1"/>
</dbReference>
<evidence type="ECO:0000256" key="1">
    <source>
        <dbReference type="ARBA" id="ARBA00004651"/>
    </source>
</evidence>
<keyword evidence="7 14" id="KW-1133">Transmembrane helix</keyword>
<dbReference type="Pfam" id="PF01040">
    <property type="entry name" value="UbiA"/>
    <property type="match status" value="1"/>
</dbReference>
<dbReference type="HAMAP" id="MF_00154">
    <property type="entry name" value="CyoE_CtaB"/>
    <property type="match status" value="1"/>
</dbReference>
<keyword evidence="9 14" id="KW-0472">Membrane</keyword>
<comment type="similarity">
    <text evidence="14">Belongs to the UbiA prenyltransferase family. Protoheme IX farnesyltransferase subfamily.</text>
</comment>
<feature type="transmembrane region" description="Helical" evidence="14">
    <location>
        <begin position="137"/>
        <end position="159"/>
    </location>
</feature>
<evidence type="ECO:0000256" key="14">
    <source>
        <dbReference type="HAMAP-Rule" id="MF_00154"/>
    </source>
</evidence>
<evidence type="ECO:0000313" key="15">
    <source>
        <dbReference type="EMBL" id="HGY54145.1"/>
    </source>
</evidence>
<sequence length="287" mass="32097">MIRTIAYYFQLMKPRIMLLVVFSGATALALEGSLLHKPLHFILALIAVFLTGGSANALNQYFERDIDARMERTAKKRPLPMQRMGSLPALFFSIAVGLLGVLIFGFFFNWYSAMLSLATILFYSLFYTLILKPTTPYNIVIGGAAGAMAPVGCWVAASGSMSLDAWLLFLIILLWTPPHFWALAMYFRTDYEAVKLPMMPVVKGNEKTLNQIVIYSWLLVAVTLTMLIIPKLGMVYGIASLVLGALFLNKSYKARRYGKNTQLKSLFKYSIVYLFVLLSVIVIDGIV</sequence>
<comment type="pathway">
    <text evidence="2 14">Porphyrin-containing compound metabolism; heme O biosynthesis; heme O from protoheme: step 1/1.</text>
</comment>
<feature type="transmembrane region" description="Helical" evidence="14">
    <location>
        <begin position="39"/>
        <end position="62"/>
    </location>
</feature>
<evidence type="ECO:0000256" key="2">
    <source>
        <dbReference type="ARBA" id="ARBA00004919"/>
    </source>
</evidence>
<feature type="transmembrane region" description="Helical" evidence="14">
    <location>
        <begin position="208"/>
        <end position="229"/>
    </location>
</feature>
<feature type="transmembrane region" description="Helical" evidence="14">
    <location>
        <begin position="83"/>
        <end position="104"/>
    </location>
</feature>
<comment type="miscellaneous">
    <text evidence="14">Carbon 2 of the heme B porphyrin ring is defined according to the Fischer nomenclature.</text>
</comment>
<evidence type="ECO:0000256" key="8">
    <source>
        <dbReference type="ARBA" id="ARBA00023133"/>
    </source>
</evidence>
<comment type="caution">
    <text evidence="15">The sequence shown here is derived from an EMBL/GenBank/DDBJ whole genome shotgun (WGS) entry which is preliminary data.</text>
</comment>
<dbReference type="EC" id="2.5.1.141" evidence="3 14"/>
<comment type="function">
    <text evidence="14">Converts heme B (protoheme IX) to heme O by substitution of the vinyl group on carbon 2 of heme B porphyrin ring with a hydroxyethyl farnesyl side group.</text>
</comment>
<evidence type="ECO:0000256" key="12">
    <source>
        <dbReference type="ARBA" id="ARBA00042475"/>
    </source>
</evidence>
<dbReference type="GO" id="GO:0005886">
    <property type="term" value="C:plasma membrane"/>
    <property type="evidence" value="ECO:0007669"/>
    <property type="project" value="UniProtKB-SubCell"/>
</dbReference>
<keyword evidence="6 14" id="KW-0812">Transmembrane</keyword>
<dbReference type="GO" id="GO:0048034">
    <property type="term" value="P:heme O biosynthetic process"/>
    <property type="evidence" value="ECO:0007669"/>
    <property type="project" value="UniProtKB-UniRule"/>
</dbReference>
<dbReference type="Proteomes" id="UP000885779">
    <property type="component" value="Unassembled WGS sequence"/>
</dbReference>
<dbReference type="NCBIfam" id="NF003349">
    <property type="entry name" value="PRK04375.1-2"/>
    <property type="match status" value="1"/>
</dbReference>
<proteinExistence type="inferred from homology"/>
<reference evidence="15" key="1">
    <citation type="journal article" date="2020" name="mSystems">
        <title>Genome- and Community-Level Interaction Insights into Carbon Utilization and Element Cycling Functions of Hydrothermarchaeota in Hydrothermal Sediment.</title>
        <authorList>
            <person name="Zhou Z."/>
            <person name="Liu Y."/>
            <person name="Xu W."/>
            <person name="Pan J."/>
            <person name="Luo Z.H."/>
            <person name="Li M."/>
        </authorList>
    </citation>
    <scope>NUCLEOTIDE SEQUENCE [LARGE SCALE GENOMIC DNA]</scope>
    <source>
        <strain evidence="15">HyVt-577</strain>
    </source>
</reference>
<evidence type="ECO:0000256" key="13">
    <source>
        <dbReference type="ARBA" id="ARBA00047690"/>
    </source>
</evidence>
<feature type="transmembrane region" description="Helical" evidence="14">
    <location>
        <begin position="165"/>
        <end position="187"/>
    </location>
</feature>
<evidence type="ECO:0000256" key="4">
    <source>
        <dbReference type="ARBA" id="ARBA00022475"/>
    </source>
</evidence>
<evidence type="ECO:0000256" key="9">
    <source>
        <dbReference type="ARBA" id="ARBA00023136"/>
    </source>
</evidence>
<keyword evidence="5 14" id="KW-0808">Transferase</keyword>
<feature type="transmembrane region" description="Helical" evidence="14">
    <location>
        <begin position="110"/>
        <end position="130"/>
    </location>
</feature>
<evidence type="ECO:0000256" key="6">
    <source>
        <dbReference type="ARBA" id="ARBA00022692"/>
    </source>
</evidence>
<dbReference type="Gene3D" id="1.10.357.140">
    <property type="entry name" value="UbiA prenyltransferase"/>
    <property type="match status" value="1"/>
</dbReference>
<accession>A0A7V4TX81</accession>
<feature type="transmembrane region" description="Helical" evidence="14">
    <location>
        <begin position="266"/>
        <end position="286"/>
    </location>
</feature>
<evidence type="ECO:0000256" key="3">
    <source>
        <dbReference type="ARBA" id="ARBA00012292"/>
    </source>
</evidence>
<name>A0A7V4TX81_CALAY</name>
<dbReference type="UniPathway" id="UPA00834">
    <property type="reaction ID" value="UER00712"/>
</dbReference>
<dbReference type="AlphaFoldDB" id="A0A7V4TX81"/>
<organism evidence="15">
    <name type="scientific">Caldithrix abyssi</name>
    <dbReference type="NCBI Taxonomy" id="187145"/>
    <lineage>
        <taxon>Bacteria</taxon>
        <taxon>Pseudomonadati</taxon>
        <taxon>Calditrichota</taxon>
        <taxon>Calditrichia</taxon>
        <taxon>Calditrichales</taxon>
        <taxon>Calditrichaceae</taxon>
        <taxon>Caldithrix</taxon>
    </lineage>
</organism>
<evidence type="ECO:0000256" key="10">
    <source>
        <dbReference type="ARBA" id="ARBA00030253"/>
    </source>
</evidence>
<evidence type="ECO:0000256" key="5">
    <source>
        <dbReference type="ARBA" id="ARBA00022679"/>
    </source>
</evidence>
<keyword evidence="8 14" id="KW-0350">Heme biosynthesis</keyword>
<dbReference type="InterPro" id="IPR000537">
    <property type="entry name" value="UbiA_prenyltransferase"/>
</dbReference>
<dbReference type="PANTHER" id="PTHR43448:SF7">
    <property type="entry name" value="4-HYDROXYBENZOATE SOLANESYLTRANSFERASE"/>
    <property type="match status" value="1"/>
</dbReference>
<protein>
    <recommendedName>
        <fullName evidence="11 14">Protoheme IX farnesyltransferase</fullName>
        <ecNumber evidence="3 14">2.5.1.141</ecNumber>
    </recommendedName>
    <alternativeName>
        <fullName evidence="12 14">Heme B farnesyltransferase</fullName>
    </alternativeName>
    <alternativeName>
        <fullName evidence="10 14">Heme O synthase</fullName>
    </alternativeName>
</protein>
<comment type="catalytic activity">
    <reaction evidence="13 14">
        <text>heme b + (2E,6E)-farnesyl diphosphate + H2O = Fe(II)-heme o + diphosphate</text>
        <dbReference type="Rhea" id="RHEA:28070"/>
        <dbReference type="ChEBI" id="CHEBI:15377"/>
        <dbReference type="ChEBI" id="CHEBI:33019"/>
        <dbReference type="ChEBI" id="CHEBI:60344"/>
        <dbReference type="ChEBI" id="CHEBI:60530"/>
        <dbReference type="ChEBI" id="CHEBI:175763"/>
        <dbReference type="EC" id="2.5.1.141"/>
    </reaction>
</comment>